<dbReference type="InterPro" id="IPR050796">
    <property type="entry name" value="SCF_F-box_component"/>
</dbReference>
<keyword evidence="3" id="KW-1185">Reference proteome</keyword>
<feature type="domain" description="F-box" evidence="1">
    <location>
        <begin position="7"/>
        <end position="47"/>
    </location>
</feature>
<dbReference type="Proteomes" id="UP000467841">
    <property type="component" value="Unassembled WGS sequence"/>
</dbReference>
<dbReference type="AlphaFoldDB" id="A0A6D2HAD6"/>
<dbReference type="CDD" id="cd22157">
    <property type="entry name" value="F-box_AtFBW1-like"/>
    <property type="match status" value="1"/>
</dbReference>
<dbReference type="SUPFAM" id="SSF81383">
    <property type="entry name" value="F-box domain"/>
    <property type="match status" value="1"/>
</dbReference>
<dbReference type="SUPFAM" id="SSF50998">
    <property type="entry name" value="Quinoprotein alcohol dehydrogenase-like"/>
    <property type="match status" value="1"/>
</dbReference>
<dbReference type="InterPro" id="IPR036047">
    <property type="entry name" value="F-box-like_dom_sf"/>
</dbReference>
<evidence type="ECO:0000313" key="2">
    <source>
        <dbReference type="EMBL" id="CAA7012861.1"/>
    </source>
</evidence>
<dbReference type="SMART" id="SM00256">
    <property type="entry name" value="FBOX"/>
    <property type="match status" value="1"/>
</dbReference>
<dbReference type="PANTHER" id="PTHR31672:SF13">
    <property type="entry name" value="F-BOX PROTEIN CPR30-LIKE"/>
    <property type="match status" value="1"/>
</dbReference>
<dbReference type="OrthoDB" id="1026201at2759"/>
<gene>
    <name evidence="2" type="ORF">MERR_LOCUS95</name>
</gene>
<dbReference type="PANTHER" id="PTHR31672">
    <property type="entry name" value="BNACNNG10540D PROTEIN"/>
    <property type="match status" value="1"/>
</dbReference>
<accession>A0A6D2HAD6</accession>
<dbReference type="InterPro" id="IPR011047">
    <property type="entry name" value="Quinoprotein_ADH-like_sf"/>
</dbReference>
<dbReference type="NCBIfam" id="TIGR01640">
    <property type="entry name" value="F_box_assoc_1"/>
    <property type="match status" value="1"/>
</dbReference>
<dbReference type="Pfam" id="PF07734">
    <property type="entry name" value="FBA_1"/>
    <property type="match status" value="1"/>
</dbReference>
<comment type="caution">
    <text evidence="2">The sequence shown here is derived from an EMBL/GenBank/DDBJ whole genome shotgun (WGS) entry which is preliminary data.</text>
</comment>
<evidence type="ECO:0000259" key="1">
    <source>
        <dbReference type="SMART" id="SM00256"/>
    </source>
</evidence>
<sequence>MEEGRSLPEDLVEEILSRAPAKSVARWRSTSKQWNVLLECKRFAEKHSANAPKESLIITLAHSRVCLLRINFPNNKDAPPSVNVSAPFNLKDPDLPKSSSQVVGIYNVFDSDDGLLLCTTVDNRLVLWNPCSGETKWIKPRDSYKKSDYYALGYDNKSSCKQYKILRVDRQIILPIKNEYEIYDLTSDSWRVLGVDTDWFLAAHRRGVSVKGITYWVAHESLLSFDFSTEKFQILSLPHPFPHNISALSVVREEQLCLLGHRTLDDDRLLMYEATHPHFQVWVRTSTGSWKRSVAVTRKHERKHGGYFHNFYKGMSFLRDEQNKVVLYLSPDNLLDIVRENKRLKEYHLGGDRKFISSVLLNYVPSMVQIQRGTSLGRKRKRKAQS</sequence>
<dbReference type="EMBL" id="CACVBM020000011">
    <property type="protein sequence ID" value="CAA7012861.1"/>
    <property type="molecule type" value="Genomic_DNA"/>
</dbReference>
<name>A0A6D2HAD6_9BRAS</name>
<protein>
    <recommendedName>
        <fullName evidence="1">F-box domain-containing protein</fullName>
    </recommendedName>
</protein>
<dbReference type="Pfam" id="PF00646">
    <property type="entry name" value="F-box"/>
    <property type="match status" value="1"/>
</dbReference>
<dbReference type="InterPro" id="IPR006527">
    <property type="entry name" value="F-box-assoc_dom_typ1"/>
</dbReference>
<dbReference type="InterPro" id="IPR017451">
    <property type="entry name" value="F-box-assoc_interact_dom"/>
</dbReference>
<reference evidence="2" key="1">
    <citation type="submission" date="2020-01" db="EMBL/GenBank/DDBJ databases">
        <authorList>
            <person name="Mishra B."/>
        </authorList>
    </citation>
    <scope>NUCLEOTIDE SEQUENCE [LARGE SCALE GENOMIC DNA]</scope>
</reference>
<evidence type="ECO:0000313" key="3">
    <source>
        <dbReference type="Proteomes" id="UP000467841"/>
    </source>
</evidence>
<proteinExistence type="predicted"/>
<organism evidence="2 3">
    <name type="scientific">Microthlaspi erraticum</name>
    <dbReference type="NCBI Taxonomy" id="1685480"/>
    <lineage>
        <taxon>Eukaryota</taxon>
        <taxon>Viridiplantae</taxon>
        <taxon>Streptophyta</taxon>
        <taxon>Embryophyta</taxon>
        <taxon>Tracheophyta</taxon>
        <taxon>Spermatophyta</taxon>
        <taxon>Magnoliopsida</taxon>
        <taxon>eudicotyledons</taxon>
        <taxon>Gunneridae</taxon>
        <taxon>Pentapetalae</taxon>
        <taxon>rosids</taxon>
        <taxon>malvids</taxon>
        <taxon>Brassicales</taxon>
        <taxon>Brassicaceae</taxon>
        <taxon>Coluteocarpeae</taxon>
        <taxon>Microthlaspi</taxon>
    </lineage>
</organism>
<dbReference type="InterPro" id="IPR001810">
    <property type="entry name" value="F-box_dom"/>
</dbReference>